<evidence type="ECO:0008006" key="3">
    <source>
        <dbReference type="Google" id="ProtNLM"/>
    </source>
</evidence>
<organism evidence="1 2">
    <name type="scientific">Lomentospora prolificans</name>
    <dbReference type="NCBI Taxonomy" id="41688"/>
    <lineage>
        <taxon>Eukaryota</taxon>
        <taxon>Fungi</taxon>
        <taxon>Dikarya</taxon>
        <taxon>Ascomycota</taxon>
        <taxon>Pezizomycotina</taxon>
        <taxon>Sordariomycetes</taxon>
        <taxon>Hypocreomycetidae</taxon>
        <taxon>Microascales</taxon>
        <taxon>Microascaceae</taxon>
        <taxon>Lomentospora</taxon>
    </lineage>
</organism>
<keyword evidence="2" id="KW-1185">Reference proteome</keyword>
<dbReference type="OrthoDB" id="10053431at2759"/>
<name>A0A2N3N2B2_9PEZI</name>
<dbReference type="VEuPathDB" id="FungiDB:jhhlp_007323"/>
<dbReference type="PANTHER" id="PTHR35020">
    <property type="entry name" value="N-ACETYLGLUCOSAMINE-INDUCED PROTEIN 1"/>
    <property type="match status" value="1"/>
</dbReference>
<gene>
    <name evidence="1" type="ORF">jhhlp_007323</name>
</gene>
<protein>
    <recommendedName>
        <fullName evidence="3">N-acetylglucosamine-induced protein 1</fullName>
    </recommendedName>
</protein>
<dbReference type="AlphaFoldDB" id="A0A2N3N2B2"/>
<proteinExistence type="predicted"/>
<dbReference type="Proteomes" id="UP000233524">
    <property type="component" value="Unassembled WGS sequence"/>
</dbReference>
<dbReference type="GO" id="GO:0006044">
    <property type="term" value="P:N-acetylglucosamine metabolic process"/>
    <property type="evidence" value="ECO:0007669"/>
    <property type="project" value="TreeGrafter"/>
</dbReference>
<sequence>MGDNTKELPYWQVNIPEDQRSDECPVFLRDVKVRDLKIISTPDTDFSILTWEDVQTLVGANRIDHLCRLPSELRRYLAFIWQIKQDYGTVTNFLLEKRLGWHLPLKPRGAPFEHDDDIKVLYNDWPYGIDPRIVHLLVWTKFPLQEDAETGDLTAEGRATIEEYVNSTFRSRVPADQVLWFRNWSSLKSVRTVEHFHVMLYDPDMDFINEITNGDIPYSKRAS</sequence>
<dbReference type="PANTHER" id="PTHR35020:SF4">
    <property type="entry name" value="N-ACETYLGLUCOSAMINE-INDUCED PROTEIN 1"/>
    <property type="match status" value="1"/>
</dbReference>
<dbReference type="EMBL" id="NLAX01001034">
    <property type="protein sequence ID" value="PKS06575.1"/>
    <property type="molecule type" value="Genomic_DNA"/>
</dbReference>
<reference evidence="1 2" key="1">
    <citation type="journal article" date="2017" name="G3 (Bethesda)">
        <title>First Draft Genome Sequence of the Pathogenic Fungus Lomentospora prolificans (Formerly Scedosporium prolificans).</title>
        <authorList>
            <person name="Luo R."/>
            <person name="Zimin A."/>
            <person name="Workman R."/>
            <person name="Fan Y."/>
            <person name="Pertea G."/>
            <person name="Grossman N."/>
            <person name="Wear M.P."/>
            <person name="Jia B."/>
            <person name="Miller H."/>
            <person name="Casadevall A."/>
            <person name="Timp W."/>
            <person name="Zhang S.X."/>
            <person name="Salzberg S.L."/>
        </authorList>
    </citation>
    <scope>NUCLEOTIDE SEQUENCE [LARGE SCALE GENOMIC DNA]</scope>
    <source>
        <strain evidence="1 2">JHH-5317</strain>
    </source>
</reference>
<dbReference type="FunCoup" id="A0A2N3N2B2">
    <property type="interactions" value="2"/>
</dbReference>
<dbReference type="GO" id="GO:0005737">
    <property type="term" value="C:cytoplasm"/>
    <property type="evidence" value="ECO:0007669"/>
    <property type="project" value="TreeGrafter"/>
</dbReference>
<dbReference type="STRING" id="41688.A0A2N3N2B2"/>
<comment type="caution">
    <text evidence="1">The sequence shown here is derived from an EMBL/GenBank/DDBJ whole genome shotgun (WGS) entry which is preliminary data.</text>
</comment>
<evidence type="ECO:0000313" key="1">
    <source>
        <dbReference type="EMBL" id="PKS06575.1"/>
    </source>
</evidence>
<dbReference type="Pfam" id="PF12239">
    <property type="entry name" value="DUF3605"/>
    <property type="match status" value="1"/>
</dbReference>
<accession>A0A2N3N2B2</accession>
<evidence type="ECO:0000313" key="2">
    <source>
        <dbReference type="Proteomes" id="UP000233524"/>
    </source>
</evidence>
<dbReference type="InterPro" id="IPR022036">
    <property type="entry name" value="DUF3605"/>
</dbReference>
<dbReference type="InParanoid" id="A0A2N3N2B2"/>